<evidence type="ECO:0000256" key="2">
    <source>
        <dbReference type="ARBA" id="ARBA00022908"/>
    </source>
</evidence>
<accession>A0A229TF49</accession>
<comment type="caution">
    <text evidence="8">The sequence shown here is derived from an EMBL/GenBank/DDBJ whole genome shotgun (WGS) entry which is preliminary data.</text>
</comment>
<keyword evidence="9" id="KW-1185">Reference proteome</keyword>
<evidence type="ECO:0000259" key="7">
    <source>
        <dbReference type="PROSITE" id="PS51900"/>
    </source>
</evidence>
<dbReference type="SUPFAM" id="SSF56349">
    <property type="entry name" value="DNA breaking-rejoining enzymes"/>
    <property type="match status" value="1"/>
</dbReference>
<gene>
    <name evidence="8" type="ORF">CF165_07415</name>
</gene>
<dbReference type="PANTHER" id="PTHR30629:SF2">
    <property type="entry name" value="PROPHAGE INTEGRASE INTS-RELATED"/>
    <property type="match status" value="1"/>
</dbReference>
<dbReference type="Gene3D" id="1.10.443.10">
    <property type="entry name" value="Intergrase catalytic core"/>
    <property type="match status" value="1"/>
</dbReference>
<reference evidence="9" key="1">
    <citation type="submission" date="2017-07" db="EMBL/GenBank/DDBJ databases">
        <title>Comparative genome mining reveals phylogenetic distribution patterns of secondary metabolites in Amycolatopsis.</title>
        <authorList>
            <person name="Adamek M."/>
            <person name="Alanjary M."/>
            <person name="Sales-Ortells H."/>
            <person name="Goodfellow M."/>
            <person name="Bull A.T."/>
            <person name="Kalinowski J."/>
            <person name="Ziemert N."/>
        </authorList>
    </citation>
    <scope>NUCLEOTIDE SEQUENCE [LARGE SCALE GENOMIC DNA]</scope>
    <source>
        <strain evidence="9">H5</strain>
    </source>
</reference>
<proteinExistence type="inferred from homology"/>
<evidence type="ECO:0000256" key="1">
    <source>
        <dbReference type="ARBA" id="ARBA00008857"/>
    </source>
</evidence>
<keyword evidence="4" id="KW-0233">DNA recombination</keyword>
<sequence length="392" mass="43824">MTKRRSRGEGGLRWSEKRQRWIAEVTTGYSPSGRRLVKSASAVTKTAAKEKLKELIRDLDDGLPSGAANYRVGEAVENWLTYGLSGRDPETVKNYRNLANVHIIPNLGKRKLRELSAGEVDEWLTDVATRVSTRTVRLLHSILNRSVKRAEARDKVKRNVVALCEIPIGLEGRPSKSLTLEQAEAVLKAAEGSPLHAYIVLSLLIGARTEELRPLTWDHVDLAGNAAATPAVLRSISVYRSVRAGGDTKTRTSRRGLAMPMRCVVALRLHRIRQSAVKKRHRRDKGKPWQENGLVFASEAGTELDAHNVRRMFRKVVKAAGLEPEEWTPREMRHSFVSLLSDAKVPIEDIARLCGHSGTAVTERVYRHQIRPVMVEAATAMDEIVGRRLRGR</sequence>
<evidence type="ECO:0000259" key="6">
    <source>
        <dbReference type="PROSITE" id="PS51898"/>
    </source>
</evidence>
<feature type="domain" description="Tyr recombinase" evidence="6">
    <location>
        <begin position="173"/>
        <end position="380"/>
    </location>
</feature>
<organism evidence="8 9">
    <name type="scientific">Amycolatopsis vastitatis</name>
    <dbReference type="NCBI Taxonomy" id="1905142"/>
    <lineage>
        <taxon>Bacteria</taxon>
        <taxon>Bacillati</taxon>
        <taxon>Actinomycetota</taxon>
        <taxon>Actinomycetes</taxon>
        <taxon>Pseudonocardiales</taxon>
        <taxon>Pseudonocardiaceae</taxon>
        <taxon>Amycolatopsis</taxon>
    </lineage>
</organism>
<dbReference type="InterPro" id="IPR050808">
    <property type="entry name" value="Phage_Integrase"/>
</dbReference>
<dbReference type="PROSITE" id="PS51900">
    <property type="entry name" value="CB"/>
    <property type="match status" value="1"/>
</dbReference>
<dbReference type="InterPro" id="IPR010998">
    <property type="entry name" value="Integrase_recombinase_N"/>
</dbReference>
<dbReference type="AlphaFoldDB" id="A0A229TF49"/>
<dbReference type="OrthoDB" id="3175606at2"/>
<dbReference type="InterPro" id="IPR044068">
    <property type="entry name" value="CB"/>
</dbReference>
<dbReference type="InterPro" id="IPR013762">
    <property type="entry name" value="Integrase-like_cat_sf"/>
</dbReference>
<evidence type="ECO:0000256" key="3">
    <source>
        <dbReference type="ARBA" id="ARBA00023125"/>
    </source>
</evidence>
<dbReference type="RefSeq" id="WP_093946680.1">
    <property type="nucleotide sequence ID" value="NZ_NMUL01000007.1"/>
</dbReference>
<comment type="similarity">
    <text evidence="1">Belongs to the 'phage' integrase family.</text>
</comment>
<dbReference type="GO" id="GO:0003677">
    <property type="term" value="F:DNA binding"/>
    <property type="evidence" value="ECO:0007669"/>
    <property type="project" value="UniProtKB-UniRule"/>
</dbReference>
<dbReference type="PROSITE" id="PS51898">
    <property type="entry name" value="TYR_RECOMBINASE"/>
    <property type="match status" value="1"/>
</dbReference>
<keyword evidence="3 5" id="KW-0238">DNA-binding</keyword>
<dbReference type="Proteomes" id="UP000215199">
    <property type="component" value="Unassembled WGS sequence"/>
</dbReference>
<protein>
    <submittedName>
        <fullName evidence="8">Site-specific integrase</fullName>
    </submittedName>
</protein>
<keyword evidence="2" id="KW-0229">DNA integration</keyword>
<evidence type="ECO:0000256" key="5">
    <source>
        <dbReference type="PROSITE-ProRule" id="PRU01248"/>
    </source>
</evidence>
<feature type="domain" description="Core-binding (CB)" evidence="7">
    <location>
        <begin position="70"/>
        <end position="151"/>
    </location>
</feature>
<name>A0A229TF49_9PSEU</name>
<dbReference type="InterPro" id="IPR011010">
    <property type="entry name" value="DNA_brk_join_enz"/>
</dbReference>
<evidence type="ECO:0000256" key="4">
    <source>
        <dbReference type="ARBA" id="ARBA00023172"/>
    </source>
</evidence>
<dbReference type="Pfam" id="PF00589">
    <property type="entry name" value="Phage_integrase"/>
    <property type="match status" value="1"/>
</dbReference>
<dbReference type="EMBL" id="NMUL01000007">
    <property type="protein sequence ID" value="OXM69349.1"/>
    <property type="molecule type" value="Genomic_DNA"/>
</dbReference>
<evidence type="ECO:0000313" key="8">
    <source>
        <dbReference type="EMBL" id="OXM69349.1"/>
    </source>
</evidence>
<dbReference type="PANTHER" id="PTHR30629">
    <property type="entry name" value="PROPHAGE INTEGRASE"/>
    <property type="match status" value="1"/>
</dbReference>
<dbReference type="CDD" id="cd01189">
    <property type="entry name" value="INT_ICEBs1_C_like"/>
    <property type="match status" value="1"/>
</dbReference>
<dbReference type="Gene3D" id="1.10.150.130">
    <property type="match status" value="1"/>
</dbReference>
<dbReference type="GO" id="GO:0015074">
    <property type="term" value="P:DNA integration"/>
    <property type="evidence" value="ECO:0007669"/>
    <property type="project" value="UniProtKB-KW"/>
</dbReference>
<evidence type="ECO:0000313" key="9">
    <source>
        <dbReference type="Proteomes" id="UP000215199"/>
    </source>
</evidence>
<dbReference type="GO" id="GO:0006310">
    <property type="term" value="P:DNA recombination"/>
    <property type="evidence" value="ECO:0007669"/>
    <property type="project" value="UniProtKB-KW"/>
</dbReference>
<dbReference type="InterPro" id="IPR002104">
    <property type="entry name" value="Integrase_catalytic"/>
</dbReference>